<dbReference type="SUPFAM" id="SSF53067">
    <property type="entry name" value="Actin-like ATPase domain"/>
    <property type="match status" value="2"/>
</dbReference>
<dbReference type="EC" id="2.7.1.33" evidence="6 16"/>
<dbReference type="Proteomes" id="UP000186819">
    <property type="component" value="Unassembled WGS sequence"/>
</dbReference>
<comment type="catalytic activity">
    <reaction evidence="1 16">
        <text>(R)-pantothenate + ATP = (R)-4'-phosphopantothenate + ADP + H(+)</text>
        <dbReference type="Rhea" id="RHEA:16373"/>
        <dbReference type="ChEBI" id="CHEBI:10986"/>
        <dbReference type="ChEBI" id="CHEBI:15378"/>
        <dbReference type="ChEBI" id="CHEBI:29032"/>
        <dbReference type="ChEBI" id="CHEBI:30616"/>
        <dbReference type="ChEBI" id="CHEBI:456216"/>
        <dbReference type="EC" id="2.7.1.33"/>
    </reaction>
</comment>
<evidence type="ECO:0000256" key="8">
    <source>
        <dbReference type="ARBA" id="ARBA00022679"/>
    </source>
</evidence>
<evidence type="ECO:0000256" key="4">
    <source>
        <dbReference type="ARBA" id="ARBA00005225"/>
    </source>
</evidence>
<dbReference type="EMBL" id="FTMD01000021">
    <property type="protein sequence ID" value="SIR58024.1"/>
    <property type="molecule type" value="Genomic_DNA"/>
</dbReference>
<evidence type="ECO:0000256" key="1">
    <source>
        <dbReference type="ARBA" id="ARBA00001206"/>
    </source>
</evidence>
<name>A0A1N7C3K5_9RHOO</name>
<evidence type="ECO:0000256" key="7">
    <source>
        <dbReference type="ARBA" id="ARBA00022490"/>
    </source>
</evidence>
<dbReference type="InterPro" id="IPR043129">
    <property type="entry name" value="ATPase_NBD"/>
</dbReference>
<evidence type="ECO:0000256" key="10">
    <source>
        <dbReference type="ARBA" id="ARBA00022777"/>
    </source>
</evidence>
<evidence type="ECO:0000256" key="12">
    <source>
        <dbReference type="ARBA" id="ARBA00022958"/>
    </source>
</evidence>
<comment type="pathway">
    <text evidence="4 16">Cofactor biosynthesis; coenzyme A biosynthesis; CoA from (R)-pantothenate: step 1/5.</text>
</comment>
<evidence type="ECO:0000256" key="15">
    <source>
        <dbReference type="ARBA" id="ARBA00040883"/>
    </source>
</evidence>
<feature type="active site" description="Proton acceptor" evidence="16">
    <location>
        <position position="99"/>
    </location>
</feature>
<organism evidence="17 18">
    <name type="scientific">Aromatoleum tolulyticum</name>
    <dbReference type="NCBI Taxonomy" id="34027"/>
    <lineage>
        <taxon>Bacteria</taxon>
        <taxon>Pseudomonadati</taxon>
        <taxon>Pseudomonadota</taxon>
        <taxon>Betaproteobacteria</taxon>
        <taxon>Rhodocyclales</taxon>
        <taxon>Rhodocyclaceae</taxon>
        <taxon>Aromatoleum</taxon>
    </lineage>
</organism>
<protein>
    <recommendedName>
        <fullName evidence="15 16">Type III pantothenate kinase</fullName>
        <ecNumber evidence="6 16">2.7.1.33</ecNumber>
    </recommendedName>
    <alternativeName>
        <fullName evidence="16">PanK-III</fullName>
    </alternativeName>
    <alternativeName>
        <fullName evidence="16">Pantothenic acid kinase</fullName>
    </alternativeName>
</protein>
<dbReference type="NCBIfam" id="TIGR00671">
    <property type="entry name" value="baf"/>
    <property type="match status" value="1"/>
</dbReference>
<dbReference type="OrthoDB" id="9781305at2"/>
<keyword evidence="18" id="KW-1185">Reference proteome</keyword>
<keyword evidence="10 16" id="KW-0418">Kinase</keyword>
<keyword evidence="9 16" id="KW-0547">Nucleotide-binding</keyword>
<dbReference type="GO" id="GO:0005524">
    <property type="term" value="F:ATP binding"/>
    <property type="evidence" value="ECO:0007669"/>
    <property type="project" value="UniProtKB-UniRule"/>
</dbReference>
<feature type="binding site" evidence="16">
    <location>
        <position position="90"/>
    </location>
    <ligand>
        <name>substrate</name>
    </ligand>
</feature>
<keyword evidence="11 16" id="KW-0067">ATP-binding</keyword>
<sequence length="242" mass="24988">MILLIDAGNTRVKWGLFGDDVWQGEGALEHACVDELGALAQGHAGIVRVFGSNVAGSAVADAIAQALHGHAPAPQWLRSSAACCGIRNAYDQPGQLGTDRWAALIGARALHSAACLVVSAGTATTIDILDADGLFRGGLILPGEQLMRRSLARDTAQLPFAAGRFVDAPRNTADAIASGCLNAQAGAVERMFRHIAHDAGALCLLSGGGADTLAEVLEIPFRRVDNLVLKGLAVAATQPDTP</sequence>
<dbReference type="Pfam" id="PF03309">
    <property type="entry name" value="Pan_kinase"/>
    <property type="match status" value="1"/>
</dbReference>
<comment type="subcellular location">
    <subcellularLocation>
        <location evidence="3 16">Cytoplasm</location>
    </subcellularLocation>
</comment>
<dbReference type="GO" id="GO:0005737">
    <property type="term" value="C:cytoplasm"/>
    <property type="evidence" value="ECO:0007669"/>
    <property type="project" value="UniProtKB-SubCell"/>
</dbReference>
<dbReference type="PANTHER" id="PTHR34265:SF1">
    <property type="entry name" value="TYPE III PANTOTHENATE KINASE"/>
    <property type="match status" value="1"/>
</dbReference>
<evidence type="ECO:0000256" key="14">
    <source>
        <dbReference type="ARBA" id="ARBA00038036"/>
    </source>
</evidence>
<dbReference type="InterPro" id="IPR004619">
    <property type="entry name" value="Type_III_PanK"/>
</dbReference>
<feature type="binding site" evidence="16">
    <location>
        <position position="122"/>
    </location>
    <ligand>
        <name>ATP</name>
        <dbReference type="ChEBI" id="CHEBI:30616"/>
    </ligand>
</feature>
<evidence type="ECO:0000256" key="2">
    <source>
        <dbReference type="ARBA" id="ARBA00001958"/>
    </source>
</evidence>
<comment type="similarity">
    <text evidence="14 16">Belongs to the type III pantothenate kinase family.</text>
</comment>
<evidence type="ECO:0000256" key="11">
    <source>
        <dbReference type="ARBA" id="ARBA00022840"/>
    </source>
</evidence>
<evidence type="ECO:0000256" key="6">
    <source>
        <dbReference type="ARBA" id="ARBA00012102"/>
    </source>
</evidence>
<evidence type="ECO:0000256" key="3">
    <source>
        <dbReference type="ARBA" id="ARBA00004496"/>
    </source>
</evidence>
<keyword evidence="7 16" id="KW-0963">Cytoplasm</keyword>
<comment type="function">
    <text evidence="16">Catalyzes the phosphorylation of pantothenate (Pan), the first step in CoA biosynthesis.</text>
</comment>
<evidence type="ECO:0000256" key="5">
    <source>
        <dbReference type="ARBA" id="ARBA00011738"/>
    </source>
</evidence>
<comment type="subunit">
    <text evidence="5 16">Homodimer.</text>
</comment>
<dbReference type="HAMAP" id="MF_01274">
    <property type="entry name" value="Pantothen_kinase_3"/>
    <property type="match status" value="1"/>
</dbReference>
<comment type="cofactor">
    <cofactor evidence="16">
        <name>NH4(+)</name>
        <dbReference type="ChEBI" id="CHEBI:28938"/>
    </cofactor>
    <cofactor evidence="16">
        <name>K(+)</name>
        <dbReference type="ChEBI" id="CHEBI:29103"/>
    </cofactor>
    <text evidence="16">A monovalent cation. Ammonium or potassium.</text>
</comment>
<comment type="cofactor">
    <cofactor evidence="2">
        <name>K(+)</name>
        <dbReference type="ChEBI" id="CHEBI:29103"/>
    </cofactor>
</comment>
<evidence type="ECO:0000256" key="16">
    <source>
        <dbReference type="HAMAP-Rule" id="MF_01274"/>
    </source>
</evidence>
<evidence type="ECO:0000256" key="13">
    <source>
        <dbReference type="ARBA" id="ARBA00022993"/>
    </source>
</evidence>
<feature type="binding site" evidence="16">
    <location>
        <begin position="6"/>
        <end position="13"/>
    </location>
    <ligand>
        <name>ATP</name>
        <dbReference type="ChEBI" id="CHEBI:30616"/>
    </ligand>
</feature>
<dbReference type="UniPathway" id="UPA00241">
    <property type="reaction ID" value="UER00352"/>
</dbReference>
<gene>
    <name evidence="16" type="primary">coaX</name>
    <name evidence="17" type="ORF">SAMN05421829_12163</name>
</gene>
<keyword evidence="8 16" id="KW-0808">Transferase</keyword>
<feature type="binding site" evidence="16">
    <location>
        <position position="172"/>
    </location>
    <ligand>
        <name>substrate</name>
    </ligand>
</feature>
<dbReference type="RefSeq" id="WP_076604207.1">
    <property type="nucleotide sequence ID" value="NZ_FTMD01000021.1"/>
</dbReference>
<evidence type="ECO:0000313" key="18">
    <source>
        <dbReference type="Proteomes" id="UP000186819"/>
    </source>
</evidence>
<dbReference type="GO" id="GO:0004594">
    <property type="term" value="F:pantothenate kinase activity"/>
    <property type="evidence" value="ECO:0007669"/>
    <property type="project" value="UniProtKB-UniRule"/>
</dbReference>
<dbReference type="Gene3D" id="3.30.420.40">
    <property type="match status" value="2"/>
</dbReference>
<accession>A0A1N7C3K5</accession>
<dbReference type="PANTHER" id="PTHR34265">
    <property type="entry name" value="TYPE III PANTOTHENATE KINASE"/>
    <property type="match status" value="1"/>
</dbReference>
<comment type="caution">
    <text evidence="16">Lacks conserved residue(s) required for the propagation of feature annotation.</text>
</comment>
<keyword evidence="13 16" id="KW-0173">Coenzyme A biosynthesis</keyword>
<dbReference type="STRING" id="34027.SAMN05421829_12163"/>
<reference evidence="18" key="1">
    <citation type="submission" date="2017-01" db="EMBL/GenBank/DDBJ databases">
        <authorList>
            <person name="Varghese N."/>
            <person name="Submissions S."/>
        </authorList>
    </citation>
    <scope>NUCLEOTIDE SEQUENCE [LARGE SCALE GENOMIC DNA]</scope>
    <source>
        <strain evidence="18">ATCC 51758</strain>
    </source>
</reference>
<dbReference type="GO" id="GO:0015937">
    <property type="term" value="P:coenzyme A biosynthetic process"/>
    <property type="evidence" value="ECO:0007669"/>
    <property type="project" value="UniProtKB-UniRule"/>
</dbReference>
<dbReference type="CDD" id="cd24015">
    <property type="entry name" value="ASKHA_NBD_PanK-III"/>
    <property type="match status" value="1"/>
</dbReference>
<proteinExistence type="inferred from homology"/>
<feature type="binding site" evidence="16">
    <location>
        <begin position="97"/>
        <end position="100"/>
    </location>
    <ligand>
        <name>substrate</name>
    </ligand>
</feature>
<evidence type="ECO:0000313" key="17">
    <source>
        <dbReference type="EMBL" id="SIR58024.1"/>
    </source>
</evidence>
<evidence type="ECO:0000256" key="9">
    <source>
        <dbReference type="ARBA" id="ARBA00022741"/>
    </source>
</evidence>
<keyword evidence="12 16" id="KW-0630">Potassium</keyword>
<dbReference type="AlphaFoldDB" id="A0A1N7C3K5"/>